<organism evidence="1 2">
    <name type="scientific">Pedobacter africanus</name>
    <dbReference type="NCBI Taxonomy" id="151894"/>
    <lineage>
        <taxon>Bacteria</taxon>
        <taxon>Pseudomonadati</taxon>
        <taxon>Bacteroidota</taxon>
        <taxon>Sphingobacteriia</taxon>
        <taxon>Sphingobacteriales</taxon>
        <taxon>Sphingobacteriaceae</taxon>
        <taxon>Pedobacter</taxon>
    </lineage>
</organism>
<dbReference type="Proteomes" id="UP000192756">
    <property type="component" value="Unassembled WGS sequence"/>
</dbReference>
<sequence length="73" mass="8334">MVVCIDGNKRIAYLEKIKDDGNVVVIKFDGERLDTQYTVFISFPVGLNRPMIRVDKSSLIEALRDVVKEYLSV</sequence>
<protein>
    <submittedName>
        <fullName evidence="1">Uncharacterized protein</fullName>
    </submittedName>
</protein>
<accession>A0A1W2BQ59</accession>
<name>A0A1W2BQ59_9SPHI</name>
<gene>
    <name evidence="1" type="ORF">SAMN04488524_2548</name>
</gene>
<evidence type="ECO:0000313" key="1">
    <source>
        <dbReference type="EMBL" id="SMC75033.1"/>
    </source>
</evidence>
<keyword evidence="2" id="KW-1185">Reference proteome</keyword>
<proteinExistence type="predicted"/>
<dbReference type="EMBL" id="FWXT01000001">
    <property type="protein sequence ID" value="SMC75033.1"/>
    <property type="molecule type" value="Genomic_DNA"/>
</dbReference>
<evidence type="ECO:0000313" key="2">
    <source>
        <dbReference type="Proteomes" id="UP000192756"/>
    </source>
</evidence>
<reference evidence="2" key="1">
    <citation type="submission" date="2017-04" db="EMBL/GenBank/DDBJ databases">
        <authorList>
            <person name="Varghese N."/>
            <person name="Submissions S."/>
        </authorList>
    </citation>
    <scope>NUCLEOTIDE SEQUENCE [LARGE SCALE GENOMIC DNA]</scope>
    <source>
        <strain evidence="2">DSM 12126</strain>
    </source>
</reference>
<dbReference type="AlphaFoldDB" id="A0A1W2BQ59"/>